<feature type="transmembrane region" description="Helical" evidence="1">
    <location>
        <begin position="97"/>
        <end position="120"/>
    </location>
</feature>
<feature type="transmembrane region" description="Helical" evidence="1">
    <location>
        <begin position="12"/>
        <end position="39"/>
    </location>
</feature>
<dbReference type="EMBL" id="JAACJM010000333">
    <property type="protein sequence ID" value="KAF5330100.1"/>
    <property type="molecule type" value="Genomic_DNA"/>
</dbReference>
<gene>
    <name evidence="2" type="ORF">D9758_018270</name>
</gene>
<organism evidence="2 3">
    <name type="scientific">Tetrapyrgos nigripes</name>
    <dbReference type="NCBI Taxonomy" id="182062"/>
    <lineage>
        <taxon>Eukaryota</taxon>
        <taxon>Fungi</taxon>
        <taxon>Dikarya</taxon>
        <taxon>Basidiomycota</taxon>
        <taxon>Agaricomycotina</taxon>
        <taxon>Agaricomycetes</taxon>
        <taxon>Agaricomycetidae</taxon>
        <taxon>Agaricales</taxon>
        <taxon>Marasmiineae</taxon>
        <taxon>Marasmiaceae</taxon>
        <taxon>Tetrapyrgos</taxon>
    </lineage>
</organism>
<evidence type="ECO:0000313" key="2">
    <source>
        <dbReference type="EMBL" id="KAF5330100.1"/>
    </source>
</evidence>
<protein>
    <submittedName>
        <fullName evidence="2">Uncharacterized protein</fullName>
    </submittedName>
</protein>
<dbReference type="AlphaFoldDB" id="A0A8H5FAS4"/>
<proteinExistence type="predicted"/>
<feature type="transmembrane region" description="Helical" evidence="1">
    <location>
        <begin position="51"/>
        <end position="77"/>
    </location>
</feature>
<feature type="transmembrane region" description="Helical" evidence="1">
    <location>
        <begin position="219"/>
        <end position="238"/>
    </location>
</feature>
<evidence type="ECO:0000256" key="1">
    <source>
        <dbReference type="SAM" id="Phobius"/>
    </source>
</evidence>
<keyword evidence="1" id="KW-0812">Transmembrane</keyword>
<feature type="transmembrane region" description="Helical" evidence="1">
    <location>
        <begin position="132"/>
        <end position="156"/>
    </location>
</feature>
<name>A0A8H5FAS4_9AGAR</name>
<dbReference type="Proteomes" id="UP000559256">
    <property type="component" value="Unassembled WGS sequence"/>
</dbReference>
<keyword evidence="3" id="KW-1185">Reference proteome</keyword>
<comment type="caution">
    <text evidence="2">The sequence shown here is derived from an EMBL/GenBank/DDBJ whole genome shotgun (WGS) entry which is preliminary data.</text>
</comment>
<keyword evidence="1" id="KW-0472">Membrane</keyword>
<keyword evidence="1" id="KW-1133">Transmembrane helix</keyword>
<evidence type="ECO:0000313" key="3">
    <source>
        <dbReference type="Proteomes" id="UP000559256"/>
    </source>
</evidence>
<accession>A0A8H5FAS4</accession>
<dbReference type="OrthoDB" id="3039972at2759"/>
<reference evidence="2 3" key="1">
    <citation type="journal article" date="2020" name="ISME J.">
        <title>Uncovering the hidden diversity of litter-decomposition mechanisms in mushroom-forming fungi.</title>
        <authorList>
            <person name="Floudas D."/>
            <person name="Bentzer J."/>
            <person name="Ahren D."/>
            <person name="Johansson T."/>
            <person name="Persson P."/>
            <person name="Tunlid A."/>
        </authorList>
    </citation>
    <scope>NUCLEOTIDE SEQUENCE [LARGE SCALE GENOMIC DNA]</scope>
    <source>
        <strain evidence="2 3">CBS 291.85</strain>
    </source>
</reference>
<feature type="transmembrane region" description="Helical" evidence="1">
    <location>
        <begin position="186"/>
        <end position="207"/>
    </location>
</feature>
<sequence>MVLSSSESAPYLGLIVSLALTGVLYGAYGILFVICMYIIRCRKGTVGKAHQIALIFLFALATLGFIFGCIESTMGVSALGSVQALRLVSEDTHTASITTQTIVFGLYTLANTIADIVLIQRCYRIWGFKKRIIVFPAFISAVNNGLALVRTIAMVIEVNDQVQDINSLLDTMEKVDGLGATTFKSFIGVNFFMNLLLPLMMAGRIWWIARQASNLESGIIYPVALLPPLVIYLRQDIYRNAIFINLGGDLIPILIQVVGIAPTFIIVRVALGISIENVQDTIAREHAATVAEQESTGLATTFVNEESAEVSA</sequence>
<feature type="transmembrane region" description="Helical" evidence="1">
    <location>
        <begin position="250"/>
        <end position="271"/>
    </location>
</feature>